<dbReference type="GO" id="GO:0052621">
    <property type="term" value="F:diguanylate cyclase activity"/>
    <property type="evidence" value="ECO:0007669"/>
    <property type="project" value="UniProtKB-EC"/>
</dbReference>
<dbReference type="Gene3D" id="3.30.450.20">
    <property type="entry name" value="PAS domain"/>
    <property type="match status" value="1"/>
</dbReference>
<dbReference type="SUPFAM" id="SSF55073">
    <property type="entry name" value="Nucleotide cyclase"/>
    <property type="match status" value="1"/>
</dbReference>
<evidence type="ECO:0000256" key="4">
    <source>
        <dbReference type="SAM" id="Phobius"/>
    </source>
</evidence>
<evidence type="ECO:0000256" key="1">
    <source>
        <dbReference type="ARBA" id="ARBA00012528"/>
    </source>
</evidence>
<dbReference type="AlphaFoldDB" id="A0AA92ETP8"/>
<name>A0AA92ETP8_9GAMM</name>
<evidence type="ECO:0000256" key="2">
    <source>
        <dbReference type="ARBA" id="ARBA00034247"/>
    </source>
</evidence>
<dbReference type="CDD" id="cd01949">
    <property type="entry name" value="GGDEF"/>
    <property type="match status" value="1"/>
</dbReference>
<evidence type="ECO:0000313" key="6">
    <source>
        <dbReference type="EMBL" id="QGT96034.1"/>
    </source>
</evidence>
<accession>A0AA92ETP8</accession>
<dbReference type="Proteomes" id="UP000427820">
    <property type="component" value="Chromosome"/>
</dbReference>
<dbReference type="SMART" id="SM00267">
    <property type="entry name" value="GGDEF"/>
    <property type="match status" value="1"/>
</dbReference>
<dbReference type="GO" id="GO:1902201">
    <property type="term" value="P:negative regulation of bacterial-type flagellum-dependent cell motility"/>
    <property type="evidence" value="ECO:0007669"/>
    <property type="project" value="TreeGrafter"/>
</dbReference>
<dbReference type="InterPro" id="IPR043128">
    <property type="entry name" value="Rev_trsase/Diguanyl_cyclase"/>
</dbReference>
<feature type="coiled-coil region" evidence="3">
    <location>
        <begin position="453"/>
        <end position="480"/>
    </location>
</feature>
<dbReference type="Pfam" id="PF00990">
    <property type="entry name" value="GGDEF"/>
    <property type="match status" value="1"/>
</dbReference>
<sequence length="643" mass="72798">MERRRNDRRLHATERLTTRLLLRVSAWAIGLVIFGSIVTFYVVYQNAKHQFISDLNRDVAQKIERNQRFFERIEAFGDVLAERFVQRYEFYNDTNSRRYQQAVDAFDAWYEETSPGVLRLPVTFHSGTTIDNTRFEYLSAFVGPRPNPITPELKLRSTVALSILNELGPAWQHVVTNTHFSMPENILMLYSPDQPWGLLADKDLVITNYSVVKSTLQSENPERKPNWTGLYYDITAGYWTITYQRPIDYAGKHLANASFDVGISQLLADLTQRQRPDAEHFVLNSQGQLISATNIAFDLVQEQALLTPETYPDPAFLSINAKILSGELSANTSTLDDFFEDHVVTFQRIDNPNWWYVTIYPKLNIQREAAVLPVRLIVGGVALVLLVLMVVYLLVRRDVSKPLTEMAYVASMMDARNYKDVLAGNTLKGKLKGEVRYALNAFVTMAKRFIKAQEQLEEKVNQRTRELARANKMLEALANMDGLTGLLNRRAFDRDLAQALQSDSEPSILVLGDLDSFKAYNDNYGHEAGDQALQKIAQYLMNACEQNSVYRYGGEELAIILPQRILAAQPNYIDNLRSGIAHLGIEHNYSASGIGALSISFGVAPIKSGQLASDVIRTADTQLYLAKRRGGNRTVMEELSLKE</sequence>
<dbReference type="PANTHER" id="PTHR45138">
    <property type="entry name" value="REGULATORY COMPONENTS OF SENSORY TRANSDUCTION SYSTEM"/>
    <property type="match status" value="1"/>
</dbReference>
<dbReference type="EC" id="2.7.7.65" evidence="1"/>
<dbReference type="Gene3D" id="3.30.70.270">
    <property type="match status" value="1"/>
</dbReference>
<dbReference type="InterPro" id="IPR029787">
    <property type="entry name" value="Nucleotide_cyclase"/>
</dbReference>
<gene>
    <name evidence="6" type="ORF">D3795_07610</name>
</gene>
<evidence type="ECO:0000259" key="5">
    <source>
        <dbReference type="PROSITE" id="PS50887"/>
    </source>
</evidence>
<dbReference type="GO" id="GO:0043709">
    <property type="term" value="P:cell adhesion involved in single-species biofilm formation"/>
    <property type="evidence" value="ECO:0007669"/>
    <property type="project" value="TreeGrafter"/>
</dbReference>
<dbReference type="PROSITE" id="PS50887">
    <property type="entry name" value="GGDEF"/>
    <property type="match status" value="1"/>
</dbReference>
<feature type="transmembrane region" description="Helical" evidence="4">
    <location>
        <begin position="372"/>
        <end position="395"/>
    </location>
</feature>
<dbReference type="NCBIfam" id="TIGR00254">
    <property type="entry name" value="GGDEF"/>
    <property type="match status" value="1"/>
</dbReference>
<dbReference type="KEGG" id="panm:D3795_07610"/>
<evidence type="ECO:0000313" key="7">
    <source>
        <dbReference type="Proteomes" id="UP000427820"/>
    </source>
</evidence>
<comment type="catalytic activity">
    <reaction evidence="2">
        <text>2 GTP = 3',3'-c-di-GMP + 2 diphosphate</text>
        <dbReference type="Rhea" id="RHEA:24898"/>
        <dbReference type="ChEBI" id="CHEBI:33019"/>
        <dbReference type="ChEBI" id="CHEBI:37565"/>
        <dbReference type="ChEBI" id="CHEBI:58805"/>
        <dbReference type="EC" id="2.7.7.65"/>
    </reaction>
</comment>
<dbReference type="PANTHER" id="PTHR45138:SF9">
    <property type="entry name" value="DIGUANYLATE CYCLASE DGCM-RELATED"/>
    <property type="match status" value="1"/>
</dbReference>
<organism evidence="6 7">
    <name type="scientific">Pseudidiomarina andamanensis</name>
    <dbReference type="NCBI Taxonomy" id="1940690"/>
    <lineage>
        <taxon>Bacteria</taxon>
        <taxon>Pseudomonadati</taxon>
        <taxon>Pseudomonadota</taxon>
        <taxon>Gammaproteobacteria</taxon>
        <taxon>Alteromonadales</taxon>
        <taxon>Idiomarinaceae</taxon>
        <taxon>Pseudidiomarina</taxon>
    </lineage>
</organism>
<proteinExistence type="predicted"/>
<dbReference type="InterPro" id="IPR000160">
    <property type="entry name" value="GGDEF_dom"/>
</dbReference>
<evidence type="ECO:0000256" key="3">
    <source>
        <dbReference type="SAM" id="Coils"/>
    </source>
</evidence>
<dbReference type="EMBL" id="CP032551">
    <property type="protein sequence ID" value="QGT96034.1"/>
    <property type="molecule type" value="Genomic_DNA"/>
</dbReference>
<keyword evidence="4" id="KW-0812">Transmembrane</keyword>
<keyword evidence="4" id="KW-0472">Membrane</keyword>
<feature type="transmembrane region" description="Helical" evidence="4">
    <location>
        <begin position="20"/>
        <end position="44"/>
    </location>
</feature>
<dbReference type="GO" id="GO:0005886">
    <property type="term" value="C:plasma membrane"/>
    <property type="evidence" value="ECO:0007669"/>
    <property type="project" value="TreeGrafter"/>
</dbReference>
<reference evidence="6 7" key="1">
    <citation type="submission" date="2018-09" db="EMBL/GenBank/DDBJ databases">
        <title>Whole genome sequencing of Idiomarina andamanensis W-5T (LMG 29773T= JCM 31645T).</title>
        <authorList>
            <person name="Das S.K."/>
        </authorList>
    </citation>
    <scope>NUCLEOTIDE SEQUENCE [LARGE SCALE GENOMIC DNA]</scope>
    <source>
        <strain evidence="6 7">W-5T</strain>
    </source>
</reference>
<protein>
    <recommendedName>
        <fullName evidence="1">diguanylate cyclase</fullName>
        <ecNumber evidence="1">2.7.7.65</ecNumber>
    </recommendedName>
</protein>
<keyword evidence="7" id="KW-1185">Reference proteome</keyword>
<keyword evidence="4" id="KW-1133">Transmembrane helix</keyword>
<keyword evidence="3" id="KW-0175">Coiled coil</keyword>
<dbReference type="RefSeq" id="WP_156267585.1">
    <property type="nucleotide sequence ID" value="NZ_CP032551.1"/>
</dbReference>
<dbReference type="InterPro" id="IPR050469">
    <property type="entry name" value="Diguanylate_Cyclase"/>
</dbReference>
<feature type="domain" description="GGDEF" evidence="5">
    <location>
        <begin position="505"/>
        <end position="639"/>
    </location>
</feature>